<evidence type="ECO:0000313" key="19">
    <source>
        <dbReference type="Proteomes" id="UP000792457"/>
    </source>
</evidence>
<reference evidence="18" key="2">
    <citation type="submission" date="2017-10" db="EMBL/GenBank/DDBJ databases">
        <title>Ladona fulva Genome sequencing and assembly.</title>
        <authorList>
            <person name="Murali S."/>
            <person name="Richards S."/>
            <person name="Bandaranaike D."/>
            <person name="Bellair M."/>
            <person name="Blankenburg K."/>
            <person name="Chao H."/>
            <person name="Dinh H."/>
            <person name="Doddapaneni H."/>
            <person name="Dugan-Rocha S."/>
            <person name="Elkadiri S."/>
            <person name="Gnanaolivu R."/>
            <person name="Hernandez B."/>
            <person name="Skinner E."/>
            <person name="Javaid M."/>
            <person name="Lee S."/>
            <person name="Li M."/>
            <person name="Ming W."/>
            <person name="Munidasa M."/>
            <person name="Muniz J."/>
            <person name="Nguyen L."/>
            <person name="Hughes D."/>
            <person name="Osuji N."/>
            <person name="Pu L.-L."/>
            <person name="Puazo M."/>
            <person name="Qu C."/>
            <person name="Quiroz J."/>
            <person name="Raj R."/>
            <person name="Weissenberger G."/>
            <person name="Xin Y."/>
            <person name="Zou X."/>
            <person name="Han Y."/>
            <person name="Worley K."/>
            <person name="Muzny D."/>
            <person name="Gibbs R."/>
        </authorList>
    </citation>
    <scope>NUCLEOTIDE SEQUENCE</scope>
    <source>
        <strain evidence="18">Sampled in the wild</strain>
    </source>
</reference>
<feature type="region of interest" description="Disordered" evidence="15">
    <location>
        <begin position="305"/>
        <end position="327"/>
    </location>
</feature>
<dbReference type="OrthoDB" id="382013at2759"/>
<dbReference type="Proteomes" id="UP000792457">
    <property type="component" value="Unassembled WGS sequence"/>
</dbReference>
<evidence type="ECO:0000256" key="3">
    <source>
        <dbReference type="ARBA" id="ARBA00022536"/>
    </source>
</evidence>
<reference evidence="18" key="1">
    <citation type="submission" date="2013-04" db="EMBL/GenBank/DDBJ databases">
        <authorList>
            <person name="Qu J."/>
            <person name="Murali S.C."/>
            <person name="Bandaranaike D."/>
            <person name="Bellair M."/>
            <person name="Blankenburg K."/>
            <person name="Chao H."/>
            <person name="Dinh H."/>
            <person name="Doddapaneni H."/>
            <person name="Downs B."/>
            <person name="Dugan-Rocha S."/>
            <person name="Elkadiri S."/>
            <person name="Gnanaolivu R.D."/>
            <person name="Hernandez B."/>
            <person name="Javaid M."/>
            <person name="Jayaseelan J.C."/>
            <person name="Lee S."/>
            <person name="Li M."/>
            <person name="Ming W."/>
            <person name="Munidasa M."/>
            <person name="Muniz J."/>
            <person name="Nguyen L."/>
            <person name="Ongeri F."/>
            <person name="Osuji N."/>
            <person name="Pu L.-L."/>
            <person name="Puazo M."/>
            <person name="Qu C."/>
            <person name="Quiroz J."/>
            <person name="Raj R."/>
            <person name="Weissenberger G."/>
            <person name="Xin Y."/>
            <person name="Zou X."/>
            <person name="Han Y."/>
            <person name="Richards S."/>
            <person name="Worley K."/>
            <person name="Muzny D."/>
            <person name="Gibbs R."/>
        </authorList>
    </citation>
    <scope>NUCLEOTIDE SEQUENCE</scope>
    <source>
        <strain evidence="18">Sampled in the wild</strain>
    </source>
</reference>
<keyword evidence="5" id="KW-0221">Differentiation</keyword>
<dbReference type="GO" id="GO:0048477">
    <property type="term" value="P:oogenesis"/>
    <property type="evidence" value="ECO:0007669"/>
    <property type="project" value="UniProtKB-KW"/>
</dbReference>
<dbReference type="GO" id="GO:0007283">
    <property type="term" value="P:spermatogenesis"/>
    <property type="evidence" value="ECO:0007669"/>
    <property type="project" value="UniProtKB-KW"/>
</dbReference>
<evidence type="ECO:0000256" key="16">
    <source>
        <dbReference type="SAM" id="Phobius"/>
    </source>
</evidence>
<evidence type="ECO:0000256" key="11">
    <source>
        <dbReference type="ARBA" id="ARBA00038070"/>
    </source>
</evidence>
<dbReference type="SUPFAM" id="SSF63825">
    <property type="entry name" value="YWTD domain"/>
    <property type="match status" value="1"/>
</dbReference>
<sequence>MVYIDKDGKASGAIINDDDYDVDVNKGPSIVALAPDPVNKRIFFSISSPKKGGEMIMSTTVGSNMSDSVPVVYSDLGNDDIQGLAYDVVGKSLYWTDSNSKAIFWANASEGSVAHSGKILHKLSGEQNPSGIVVDPCRRFVFWTNENHLSPSIERSNLDGTSRFIIVEMNLFRPVALALDMSGGGHIYWFDNSEGIHYKIEKSRLDGSERTLILRGQHHAPFAVAFTPASGKDKPATLIWSDWIHDAIWQLPLDSKSPKKVYHFEDVSPMGLITMASLNTIHSNETEELLCPKEEELEAIAETTSVAPQAENSTEEKAVNDSTNSGCSDNLTRSRVYPDFCINGEPIVSKGRSGGIKCECKPGFTGLRCETSICHNYCVHGSCGIQKKSDGHWEPKCECRLGFLGQRCDYNPCNGYCLNGGRCRIQNDGSPRCTCPGSGQLVLGERCERRLGLLEKMCAVRCSQEGLKITGFIPLESVNGEQDTEGPMCKCPSSPGKYIYINESPRANISSSEDRGKFASSDSPFVLVLGVLCIILLAVSVYLAVKVFSLRRLPRIKKRIIVSKGALPLAAGRGGPGSPGNQVLGEQQQCEITIENCCNMNICETPCFEPQLRSPGSSAVTNKNGKEEKKMLLANMEVPKPTCGPCQAADELY</sequence>
<keyword evidence="3 13" id="KW-0245">EGF-like domain</keyword>
<dbReference type="AlphaFoldDB" id="A0A8K0K3T2"/>
<evidence type="ECO:0000256" key="7">
    <source>
        <dbReference type="ARBA" id="ARBA00022943"/>
    </source>
</evidence>
<dbReference type="PROSITE" id="PS00022">
    <property type="entry name" value="EGF_1"/>
    <property type="match status" value="1"/>
</dbReference>
<evidence type="ECO:0000256" key="8">
    <source>
        <dbReference type="ARBA" id="ARBA00023136"/>
    </source>
</evidence>
<comment type="caution">
    <text evidence="18">The sequence shown here is derived from an EMBL/GenBank/DDBJ whole genome shotgun (WGS) entry which is preliminary data.</text>
</comment>
<dbReference type="Gene3D" id="2.120.10.30">
    <property type="entry name" value="TolB, C-terminal domain"/>
    <property type="match status" value="1"/>
</dbReference>
<evidence type="ECO:0000256" key="4">
    <source>
        <dbReference type="ARBA" id="ARBA00022729"/>
    </source>
</evidence>
<evidence type="ECO:0000256" key="9">
    <source>
        <dbReference type="ARBA" id="ARBA00023157"/>
    </source>
</evidence>
<name>A0A8K0K3T2_LADFU</name>
<dbReference type="SMART" id="SM00181">
    <property type="entry name" value="EGF"/>
    <property type="match status" value="3"/>
</dbReference>
<dbReference type="PROSITE" id="PS01186">
    <property type="entry name" value="EGF_2"/>
    <property type="match status" value="1"/>
</dbReference>
<evidence type="ECO:0000256" key="12">
    <source>
        <dbReference type="ARBA" id="ARBA00040020"/>
    </source>
</evidence>
<evidence type="ECO:0000256" key="2">
    <source>
        <dbReference type="ARBA" id="ARBA00022475"/>
    </source>
</evidence>
<dbReference type="InterPro" id="IPR011042">
    <property type="entry name" value="6-blade_b-propeller_TolB-like"/>
</dbReference>
<dbReference type="InterPro" id="IPR050778">
    <property type="entry name" value="Cueball_EGF_LRP_Nidogen"/>
</dbReference>
<dbReference type="PROSITE" id="PS50026">
    <property type="entry name" value="EGF_3"/>
    <property type="match status" value="2"/>
</dbReference>
<evidence type="ECO:0000259" key="17">
    <source>
        <dbReference type="PROSITE" id="PS50026"/>
    </source>
</evidence>
<comment type="subcellular location">
    <subcellularLocation>
        <location evidence="1">Cell membrane</location>
        <topology evidence="1">Single-pass type I membrane protein</topology>
    </subcellularLocation>
</comment>
<accession>A0A8K0K3T2</accession>
<gene>
    <name evidence="18" type="ORF">J437_LFUL014342</name>
</gene>
<comment type="caution">
    <text evidence="13">Lacks conserved residue(s) required for the propagation of feature annotation.</text>
</comment>
<keyword evidence="16" id="KW-0812">Transmembrane</keyword>
<feature type="domain" description="EGF-like" evidence="17">
    <location>
        <begin position="337"/>
        <end position="370"/>
    </location>
</feature>
<keyword evidence="16" id="KW-1133">Transmembrane helix</keyword>
<dbReference type="InterPro" id="IPR000742">
    <property type="entry name" value="EGF"/>
</dbReference>
<evidence type="ECO:0000256" key="14">
    <source>
        <dbReference type="PROSITE-ProRule" id="PRU00461"/>
    </source>
</evidence>
<dbReference type="Gene3D" id="2.10.25.10">
    <property type="entry name" value="Laminin"/>
    <property type="match status" value="2"/>
</dbReference>
<keyword evidence="8 16" id="KW-0472">Membrane</keyword>
<evidence type="ECO:0000313" key="18">
    <source>
        <dbReference type="EMBL" id="KAG8227453.1"/>
    </source>
</evidence>
<evidence type="ECO:0000256" key="5">
    <source>
        <dbReference type="ARBA" id="ARBA00022782"/>
    </source>
</evidence>
<keyword evidence="4" id="KW-0732">Signal</keyword>
<dbReference type="SMART" id="SM00135">
    <property type="entry name" value="LY"/>
    <property type="match status" value="3"/>
</dbReference>
<feature type="repeat" description="LDL-receptor class B" evidence="14">
    <location>
        <begin position="185"/>
        <end position="230"/>
    </location>
</feature>
<feature type="disulfide bond" evidence="13">
    <location>
        <begin position="413"/>
        <end position="423"/>
    </location>
</feature>
<dbReference type="PANTHER" id="PTHR46513:SF42">
    <property type="entry name" value="PROTEIN CUEBALL"/>
    <property type="match status" value="1"/>
</dbReference>
<evidence type="ECO:0000256" key="10">
    <source>
        <dbReference type="ARBA" id="ARBA00023180"/>
    </source>
</evidence>
<evidence type="ECO:0000256" key="6">
    <source>
        <dbReference type="ARBA" id="ARBA00022871"/>
    </source>
</evidence>
<feature type="repeat" description="LDL-receptor class B" evidence="14">
    <location>
        <begin position="139"/>
        <end position="183"/>
    </location>
</feature>
<comment type="similarity">
    <text evidence="11">Belongs to the cueball family.</text>
</comment>
<feature type="transmembrane region" description="Helical" evidence="16">
    <location>
        <begin position="525"/>
        <end position="549"/>
    </location>
</feature>
<evidence type="ECO:0000256" key="13">
    <source>
        <dbReference type="PROSITE-ProRule" id="PRU00076"/>
    </source>
</evidence>
<dbReference type="GO" id="GO:0017147">
    <property type="term" value="F:Wnt-protein binding"/>
    <property type="evidence" value="ECO:0007669"/>
    <property type="project" value="TreeGrafter"/>
</dbReference>
<evidence type="ECO:0000256" key="1">
    <source>
        <dbReference type="ARBA" id="ARBA00004251"/>
    </source>
</evidence>
<keyword evidence="2" id="KW-1003">Cell membrane</keyword>
<keyword evidence="9 13" id="KW-1015">Disulfide bond</keyword>
<keyword evidence="10" id="KW-0325">Glycoprotein</keyword>
<dbReference type="PROSITE" id="PS51120">
    <property type="entry name" value="LDLRB"/>
    <property type="match status" value="2"/>
</dbReference>
<keyword evidence="6" id="KW-0744">Spermatogenesis</keyword>
<dbReference type="GO" id="GO:0005886">
    <property type="term" value="C:plasma membrane"/>
    <property type="evidence" value="ECO:0007669"/>
    <property type="project" value="UniProtKB-SubCell"/>
</dbReference>
<keyword evidence="19" id="KW-1185">Reference proteome</keyword>
<dbReference type="GO" id="GO:0060070">
    <property type="term" value="P:canonical Wnt signaling pathway"/>
    <property type="evidence" value="ECO:0007669"/>
    <property type="project" value="TreeGrafter"/>
</dbReference>
<evidence type="ECO:0000256" key="15">
    <source>
        <dbReference type="SAM" id="MobiDB-lite"/>
    </source>
</evidence>
<feature type="domain" description="EGF-like" evidence="17">
    <location>
        <begin position="409"/>
        <end position="448"/>
    </location>
</feature>
<keyword evidence="7" id="KW-0896">Oogenesis</keyword>
<organism evidence="18 19">
    <name type="scientific">Ladona fulva</name>
    <name type="common">Scarce chaser dragonfly</name>
    <name type="synonym">Libellula fulva</name>
    <dbReference type="NCBI Taxonomy" id="123851"/>
    <lineage>
        <taxon>Eukaryota</taxon>
        <taxon>Metazoa</taxon>
        <taxon>Ecdysozoa</taxon>
        <taxon>Arthropoda</taxon>
        <taxon>Hexapoda</taxon>
        <taxon>Insecta</taxon>
        <taxon>Pterygota</taxon>
        <taxon>Palaeoptera</taxon>
        <taxon>Odonata</taxon>
        <taxon>Epiprocta</taxon>
        <taxon>Anisoptera</taxon>
        <taxon>Libelluloidea</taxon>
        <taxon>Libellulidae</taxon>
        <taxon>Ladona</taxon>
    </lineage>
</organism>
<feature type="disulfide bond" evidence="13">
    <location>
        <begin position="360"/>
        <end position="369"/>
    </location>
</feature>
<dbReference type="InterPro" id="IPR000033">
    <property type="entry name" value="LDLR_classB_rpt"/>
</dbReference>
<protein>
    <recommendedName>
        <fullName evidence="12">Protein cueball</fullName>
    </recommendedName>
</protein>
<dbReference type="GO" id="GO:0042813">
    <property type="term" value="F:Wnt receptor activity"/>
    <property type="evidence" value="ECO:0007669"/>
    <property type="project" value="TreeGrafter"/>
</dbReference>
<proteinExistence type="inferred from homology"/>
<dbReference type="EMBL" id="KZ308323">
    <property type="protein sequence ID" value="KAG8227453.1"/>
    <property type="molecule type" value="Genomic_DNA"/>
</dbReference>
<dbReference type="PANTHER" id="PTHR46513">
    <property type="entry name" value="VITELLOGENIN RECEPTOR-LIKE PROTEIN-RELATED-RELATED"/>
    <property type="match status" value="1"/>
</dbReference>